<evidence type="ECO:0000256" key="3">
    <source>
        <dbReference type="ARBA" id="ARBA00009900"/>
    </source>
</evidence>
<evidence type="ECO:0000256" key="9">
    <source>
        <dbReference type="ARBA" id="ARBA00023288"/>
    </source>
</evidence>
<evidence type="ECO:0000256" key="2">
    <source>
        <dbReference type="ARBA" id="ARBA00004459"/>
    </source>
</evidence>
<dbReference type="AlphaFoldDB" id="A0A1L5JR71"/>
<reference evidence="11" key="1">
    <citation type="submission" date="2015-11" db="EMBL/GenBank/DDBJ databases">
        <title>Similar Genetic Structure of blaNDM-1 Plasmids in Acinetobacter spp. Spreading around China.</title>
        <authorList>
            <person name="Yu Y."/>
            <person name="Fu Y."/>
            <person name="Yang Y."/>
        </authorList>
    </citation>
    <scope>NUCLEOTIDE SEQUENCE</scope>
    <source>
        <strain evidence="11">Y5</strain>
        <plasmid evidence="11">pECY55</plasmid>
    </source>
</reference>
<dbReference type="Pfam" id="PF05818">
    <property type="entry name" value="TraT"/>
    <property type="match status" value="1"/>
</dbReference>
<accession>A0A1L5JR71</accession>
<evidence type="ECO:0000256" key="10">
    <source>
        <dbReference type="SAM" id="Phobius"/>
    </source>
</evidence>
<dbReference type="InterPro" id="IPR008874">
    <property type="entry name" value="TraT_complement-R"/>
</dbReference>
<evidence type="ECO:0000256" key="7">
    <source>
        <dbReference type="ARBA" id="ARBA00023136"/>
    </source>
</evidence>
<keyword evidence="8" id="KW-0564">Palmitate</keyword>
<keyword evidence="5" id="KW-0732">Signal</keyword>
<dbReference type="Pfam" id="PF10624">
    <property type="entry name" value="TraS"/>
    <property type="match status" value="1"/>
</dbReference>
<dbReference type="InterPro" id="IPR018898">
    <property type="entry name" value="Eex_TraS"/>
</dbReference>
<proteinExistence type="inferred from homology"/>
<evidence type="ECO:0000313" key="11">
    <source>
        <dbReference type="EMBL" id="APO17959.1"/>
    </source>
</evidence>
<protein>
    <recommendedName>
        <fullName evidence="4">TraT complement resistance protein</fullName>
    </recommendedName>
</protein>
<comment type="function">
    <text evidence="1">Responsible for preventing unproductive conjugation between bacteria carrying like plasmids.</text>
</comment>
<organism evidence="11">
    <name type="scientific">Escherichia coli</name>
    <dbReference type="NCBI Taxonomy" id="562"/>
    <lineage>
        <taxon>Bacteria</taxon>
        <taxon>Pseudomonadati</taxon>
        <taxon>Pseudomonadota</taxon>
        <taxon>Gammaproteobacteria</taxon>
        <taxon>Enterobacterales</taxon>
        <taxon>Enterobacteriaceae</taxon>
        <taxon>Escherichia</taxon>
    </lineage>
</organism>
<dbReference type="NCBIfam" id="NF010291">
    <property type="entry name" value="PRK13731.1"/>
    <property type="match status" value="1"/>
</dbReference>
<comment type="subcellular location">
    <subcellularLocation>
        <location evidence="2">Cell outer membrane</location>
        <topology evidence="2">Lipid-anchor</topology>
    </subcellularLocation>
</comment>
<evidence type="ECO:0000256" key="6">
    <source>
        <dbReference type="ARBA" id="ARBA00022971"/>
    </source>
</evidence>
<keyword evidence="9" id="KW-0449">Lipoprotein</keyword>
<keyword evidence="7 10" id="KW-0472">Membrane</keyword>
<keyword evidence="10" id="KW-1133">Transmembrane helix</keyword>
<comment type="similarity">
    <text evidence="3">Belongs to the TraT lipoprotein family.</text>
</comment>
<dbReference type="GO" id="GO:0009279">
    <property type="term" value="C:cell outer membrane"/>
    <property type="evidence" value="ECO:0007669"/>
    <property type="project" value="UniProtKB-SubCell"/>
</dbReference>
<feature type="transmembrane region" description="Helical" evidence="10">
    <location>
        <begin position="180"/>
        <end position="202"/>
    </location>
</feature>
<evidence type="ECO:0000256" key="8">
    <source>
        <dbReference type="ARBA" id="ARBA00023139"/>
    </source>
</evidence>
<keyword evidence="6" id="KW-0184">Conjugation</keyword>
<feature type="transmembrane region" description="Helical" evidence="10">
    <location>
        <begin position="66"/>
        <end position="87"/>
    </location>
</feature>
<evidence type="ECO:0000256" key="1">
    <source>
        <dbReference type="ARBA" id="ARBA00002068"/>
    </source>
</evidence>
<keyword evidence="11" id="KW-0614">Plasmid</keyword>
<keyword evidence="10" id="KW-0812">Transmembrane</keyword>
<evidence type="ECO:0000256" key="4">
    <source>
        <dbReference type="ARBA" id="ARBA00015578"/>
    </source>
</evidence>
<evidence type="ECO:0000256" key="5">
    <source>
        <dbReference type="ARBA" id="ARBA00022729"/>
    </source>
</evidence>
<name>A0A1L5JR71_ECOLX</name>
<gene>
    <name evidence="11" type="primary">traT</name>
    <name evidence="11" type="ORF">ATO45_1P1</name>
</gene>
<feature type="transmembrane region" description="Helical" evidence="10">
    <location>
        <begin position="28"/>
        <end position="46"/>
    </location>
</feature>
<sequence length="417" mass="45709">MRCLAHIALVTVIQFIACYLVGWGKAETVFMLFFIVLWQGLFIWLFSQIRKKRNVSDEFKFSKGVWYITMPVSSLLSPLLSLMVFIIGTLYELRRVSGCISIKKWGQNQLKNQYDGSEKLDFGALNSPQRPTITLQPDTLCMEALTQREILLGLVGRIIMTGNKKTVVCKKGNLMKTKKLMMVALVSSTLALSGCGAMSTAIKKRNLEVKTQMSETIWLEPASERTVFLQIKNTSDKDMSGLQGKIADAVKAKGYQVVTSPDKAYYWIQANVLKADKMDLRESQGWLNRGYEGAAVGAALGAGITGYNSNSAGATLGVGLAAGLVGMAADAMVEDVNYTMITDVQIAERTKATVTTDNVAALRQGTSGAKIQTSTETGNQHKYQTRVVSNANKVNLKFEEAKPVLEDQLAKSIANIL</sequence>
<geneLocation type="plasmid" evidence="11">
    <name>pECY55</name>
</geneLocation>
<dbReference type="EMBL" id="KU043115">
    <property type="protein sequence ID" value="APO17959.1"/>
    <property type="molecule type" value="Genomic_DNA"/>
</dbReference>